<reference evidence="2 3" key="1">
    <citation type="submission" date="2018-11" db="EMBL/GenBank/DDBJ databases">
        <title>Complete genome sequence of Paenibacillus baekrokdamisoli strain KCTC 33723.</title>
        <authorList>
            <person name="Kang S.W."/>
            <person name="Lee K.C."/>
            <person name="Kim K.K."/>
            <person name="Kim J.S."/>
            <person name="Kim D.S."/>
            <person name="Ko S.H."/>
            <person name="Yang S.H."/>
            <person name="Lee J.S."/>
        </authorList>
    </citation>
    <scope>NUCLEOTIDE SEQUENCE [LARGE SCALE GENOMIC DNA]</scope>
    <source>
        <strain evidence="2 3">KCTC 33723</strain>
    </source>
</reference>
<dbReference type="GO" id="GO:0003700">
    <property type="term" value="F:DNA-binding transcription factor activity"/>
    <property type="evidence" value="ECO:0007669"/>
    <property type="project" value="TreeGrafter"/>
</dbReference>
<dbReference type="EMBL" id="AP019308">
    <property type="protein sequence ID" value="BBH22610.1"/>
    <property type="molecule type" value="Genomic_DNA"/>
</dbReference>
<dbReference type="InterPro" id="IPR001387">
    <property type="entry name" value="Cro/C1-type_HTH"/>
</dbReference>
<evidence type="ECO:0000313" key="2">
    <source>
        <dbReference type="EMBL" id="BBH22610.1"/>
    </source>
</evidence>
<dbReference type="RefSeq" id="WP_125660980.1">
    <property type="nucleotide sequence ID" value="NZ_AP019308.1"/>
</dbReference>
<dbReference type="Proteomes" id="UP000275368">
    <property type="component" value="Chromosome"/>
</dbReference>
<protein>
    <submittedName>
        <fullName evidence="2">Transcriptional regulator</fullName>
    </submittedName>
</protein>
<dbReference type="InterPro" id="IPR010982">
    <property type="entry name" value="Lambda_DNA-bd_dom_sf"/>
</dbReference>
<organism evidence="2 3">
    <name type="scientific">Paenibacillus baekrokdamisoli</name>
    <dbReference type="NCBI Taxonomy" id="1712516"/>
    <lineage>
        <taxon>Bacteria</taxon>
        <taxon>Bacillati</taxon>
        <taxon>Bacillota</taxon>
        <taxon>Bacilli</taxon>
        <taxon>Bacillales</taxon>
        <taxon>Paenibacillaceae</taxon>
        <taxon>Paenibacillus</taxon>
    </lineage>
</organism>
<dbReference type="OrthoDB" id="9814553at2"/>
<evidence type="ECO:0000313" key="3">
    <source>
        <dbReference type="Proteomes" id="UP000275368"/>
    </source>
</evidence>
<sequence>MSDVVILVGEKIRALRQHRGLSQEKLAFKAGINTSYIGQVERGEKSATIISLEKIATALDVGIEELFQFDKVVAERADSSFIERIAYELKGRTKEEQEDIYSFVKQLLWFRDKK</sequence>
<dbReference type="AlphaFoldDB" id="A0A3G9IUY8"/>
<dbReference type="GO" id="GO:0003677">
    <property type="term" value="F:DNA binding"/>
    <property type="evidence" value="ECO:0007669"/>
    <property type="project" value="UniProtKB-KW"/>
</dbReference>
<dbReference type="InterPro" id="IPR050807">
    <property type="entry name" value="TransReg_Diox_bact_type"/>
</dbReference>
<dbReference type="KEGG" id="pbk:Back11_39550"/>
<dbReference type="GO" id="GO:0005829">
    <property type="term" value="C:cytosol"/>
    <property type="evidence" value="ECO:0007669"/>
    <property type="project" value="TreeGrafter"/>
</dbReference>
<keyword evidence="1" id="KW-0238">DNA-binding</keyword>
<accession>A0A3G9IUY8</accession>
<dbReference type="PANTHER" id="PTHR46797:SF24">
    <property type="entry name" value="DNA-BINDING PHAGE PROTEIN"/>
    <property type="match status" value="1"/>
</dbReference>
<dbReference type="PANTHER" id="PTHR46797">
    <property type="entry name" value="HTH-TYPE TRANSCRIPTIONAL REGULATOR"/>
    <property type="match status" value="1"/>
</dbReference>
<proteinExistence type="predicted"/>
<dbReference type="SMART" id="SM00530">
    <property type="entry name" value="HTH_XRE"/>
    <property type="match status" value="1"/>
</dbReference>
<keyword evidence="3" id="KW-1185">Reference proteome</keyword>
<dbReference type="SUPFAM" id="SSF47413">
    <property type="entry name" value="lambda repressor-like DNA-binding domains"/>
    <property type="match status" value="1"/>
</dbReference>
<gene>
    <name evidence="2" type="primary">SinR</name>
    <name evidence="2" type="ORF">Back11_39550</name>
</gene>
<dbReference type="PROSITE" id="PS50943">
    <property type="entry name" value="HTH_CROC1"/>
    <property type="match status" value="1"/>
</dbReference>
<evidence type="ECO:0000256" key="1">
    <source>
        <dbReference type="ARBA" id="ARBA00023125"/>
    </source>
</evidence>
<dbReference type="Gene3D" id="1.10.260.40">
    <property type="entry name" value="lambda repressor-like DNA-binding domains"/>
    <property type="match status" value="1"/>
</dbReference>
<name>A0A3G9IUY8_9BACL</name>
<dbReference type="CDD" id="cd00093">
    <property type="entry name" value="HTH_XRE"/>
    <property type="match status" value="1"/>
</dbReference>
<dbReference type="Pfam" id="PF01381">
    <property type="entry name" value="HTH_3"/>
    <property type="match status" value="1"/>
</dbReference>